<dbReference type="Pfam" id="PF08241">
    <property type="entry name" value="Methyltransf_11"/>
    <property type="match status" value="1"/>
</dbReference>
<dbReference type="GO" id="GO:0032259">
    <property type="term" value="P:methylation"/>
    <property type="evidence" value="ECO:0007669"/>
    <property type="project" value="UniProtKB-KW"/>
</dbReference>
<evidence type="ECO:0000313" key="2">
    <source>
        <dbReference type="EMBL" id="MCM4078715.1"/>
    </source>
</evidence>
<dbReference type="InterPro" id="IPR013216">
    <property type="entry name" value="Methyltransf_11"/>
</dbReference>
<dbReference type="InterPro" id="IPR029063">
    <property type="entry name" value="SAM-dependent_MTases_sf"/>
</dbReference>
<keyword evidence="2" id="KW-0808">Transferase</keyword>
<proteinExistence type="predicted"/>
<dbReference type="RefSeq" id="WP_251798559.1">
    <property type="nucleotide sequence ID" value="NZ_JAMQOL010000017.1"/>
</dbReference>
<dbReference type="Gene3D" id="3.40.50.150">
    <property type="entry name" value="Vaccinia Virus protein VP39"/>
    <property type="match status" value="1"/>
</dbReference>
<keyword evidence="3" id="KW-1185">Reference proteome</keyword>
<evidence type="ECO:0000259" key="1">
    <source>
        <dbReference type="Pfam" id="PF08241"/>
    </source>
</evidence>
<accession>A0ABT0XY50</accession>
<dbReference type="PANTHER" id="PTHR43861">
    <property type="entry name" value="TRANS-ACONITATE 2-METHYLTRANSFERASE-RELATED"/>
    <property type="match status" value="1"/>
</dbReference>
<evidence type="ECO:0000313" key="3">
    <source>
        <dbReference type="Proteomes" id="UP001523216"/>
    </source>
</evidence>
<sequence length="224" mass="25140">MVEIGFEWYRSYAARYSEVSNQYLQSEYHDSSDNRLTHDRDVLRRTQELAPGRHGLDVGCGPGARDVAAFVAAGYDMIGVDAVAEGLELAVALHPTLAGRLICHDLRDGIPFGDSEFDFVTCNSVIQHFERQEVFDTVLPEIVRVVKPGGICLLHFKYGSGIWTVLDPEYDTERHFRLYDPDEVVEFFRSYGFGVVPSAGGRLGGVIRARDTKNCPECIVWFQS</sequence>
<protein>
    <submittedName>
        <fullName evidence="2">Class I SAM-dependent methyltransferase</fullName>
    </submittedName>
</protein>
<name>A0ABT0XY50_9ACTN</name>
<dbReference type="CDD" id="cd02440">
    <property type="entry name" value="AdoMet_MTases"/>
    <property type="match status" value="1"/>
</dbReference>
<organism evidence="2 3">
    <name type="scientific">Paractinoplanes hotanensis</name>
    <dbReference type="NCBI Taxonomy" id="2906497"/>
    <lineage>
        <taxon>Bacteria</taxon>
        <taxon>Bacillati</taxon>
        <taxon>Actinomycetota</taxon>
        <taxon>Actinomycetes</taxon>
        <taxon>Micromonosporales</taxon>
        <taxon>Micromonosporaceae</taxon>
        <taxon>Paractinoplanes</taxon>
    </lineage>
</organism>
<dbReference type="GO" id="GO:0008168">
    <property type="term" value="F:methyltransferase activity"/>
    <property type="evidence" value="ECO:0007669"/>
    <property type="project" value="UniProtKB-KW"/>
</dbReference>
<gene>
    <name evidence="2" type="ORF">LXN57_14160</name>
</gene>
<dbReference type="EMBL" id="JAMQOL010000017">
    <property type="protein sequence ID" value="MCM4078715.1"/>
    <property type="molecule type" value="Genomic_DNA"/>
</dbReference>
<reference evidence="2 3" key="1">
    <citation type="submission" date="2022-06" db="EMBL/GenBank/DDBJ databases">
        <title>Actinoplanes abujensis sp. nov., isolated from Nigerian arid soil.</title>
        <authorList>
            <person name="Ding P."/>
        </authorList>
    </citation>
    <scope>NUCLEOTIDE SEQUENCE [LARGE SCALE GENOMIC DNA]</scope>
    <source>
        <strain evidence="3">TRM88002</strain>
    </source>
</reference>
<feature type="domain" description="Methyltransferase type 11" evidence="1">
    <location>
        <begin position="56"/>
        <end position="153"/>
    </location>
</feature>
<dbReference type="SUPFAM" id="SSF53335">
    <property type="entry name" value="S-adenosyl-L-methionine-dependent methyltransferases"/>
    <property type="match status" value="1"/>
</dbReference>
<keyword evidence="2" id="KW-0489">Methyltransferase</keyword>
<comment type="caution">
    <text evidence="2">The sequence shown here is derived from an EMBL/GenBank/DDBJ whole genome shotgun (WGS) entry which is preliminary data.</text>
</comment>
<dbReference type="Proteomes" id="UP001523216">
    <property type="component" value="Unassembled WGS sequence"/>
</dbReference>